<evidence type="ECO:0000313" key="1">
    <source>
        <dbReference type="EMBL" id="TLS65257.1"/>
    </source>
</evidence>
<dbReference type="RefSeq" id="WP_138240291.1">
    <property type="nucleotide sequence ID" value="NZ_VBRY01000021.1"/>
</dbReference>
<dbReference type="AlphaFoldDB" id="A0A5R9GLT4"/>
<proteinExistence type="predicted"/>
<comment type="caution">
    <text evidence="1">The sequence shown here is derived from an EMBL/GenBank/DDBJ whole genome shotgun (WGS) entry which is preliminary data.</text>
</comment>
<gene>
    <name evidence="1" type="ORF">FEF65_13215</name>
</gene>
<evidence type="ECO:0008006" key="3">
    <source>
        <dbReference type="Google" id="ProtNLM"/>
    </source>
</evidence>
<accession>A0A5R9GLT4</accession>
<organism evidence="1 2">
    <name type="scientific">Mariprofundus erugo</name>
    <dbReference type="NCBI Taxonomy" id="2528639"/>
    <lineage>
        <taxon>Bacteria</taxon>
        <taxon>Pseudomonadati</taxon>
        <taxon>Pseudomonadota</taxon>
        <taxon>Candidatius Mariprofundia</taxon>
        <taxon>Mariprofundales</taxon>
        <taxon>Mariprofundaceae</taxon>
        <taxon>Mariprofundus</taxon>
    </lineage>
</organism>
<dbReference type="EMBL" id="VBRY01000021">
    <property type="protein sequence ID" value="TLS65257.1"/>
    <property type="molecule type" value="Genomic_DNA"/>
</dbReference>
<keyword evidence="2" id="KW-1185">Reference proteome</keyword>
<protein>
    <recommendedName>
        <fullName evidence="3">ABC-type transport auxiliary lipoprotein component domain-containing protein</fullName>
    </recommendedName>
</protein>
<sequence length="75" mass="7759">MKVVGLSATWPVELVIGGRGTLLIQADFFDATGKKLSSVQTDAVISGGLLGGSFESAIDKAVEKLAEYAIANFKG</sequence>
<reference evidence="1 2" key="1">
    <citation type="journal article" date="2019" name="Appl. Environ. Microbiol.">
        <title>Environmental Evidence and Genomic Insight of Iron-oxidizing Bacteria Preference Towards More Corrosion Resistant Stainless Steel at Higher Salinities.</title>
        <authorList>
            <person name="Garrison C.E."/>
            <person name="Price K.A."/>
            <person name="Field E.K."/>
        </authorList>
    </citation>
    <scope>NUCLEOTIDE SEQUENCE [LARGE SCALE GENOMIC DNA]</scope>
    <source>
        <strain evidence="1 2">P3</strain>
    </source>
</reference>
<evidence type="ECO:0000313" key="2">
    <source>
        <dbReference type="Proteomes" id="UP000306585"/>
    </source>
</evidence>
<name>A0A5R9GLT4_9PROT</name>
<dbReference type="Proteomes" id="UP000306585">
    <property type="component" value="Unassembled WGS sequence"/>
</dbReference>